<dbReference type="AlphaFoldDB" id="A0A6G1GFC2"/>
<feature type="non-terminal residue" evidence="4">
    <location>
        <position position="1"/>
    </location>
</feature>
<feature type="region of interest" description="Disordered" evidence="1">
    <location>
        <begin position="260"/>
        <end position="279"/>
    </location>
</feature>
<feature type="non-terminal residue" evidence="4">
    <location>
        <position position="353"/>
    </location>
</feature>
<dbReference type="GO" id="GO:0035091">
    <property type="term" value="F:phosphatidylinositol binding"/>
    <property type="evidence" value="ECO:0007669"/>
    <property type="project" value="InterPro"/>
</dbReference>
<sequence length="353" mass="38137">PLDIRIPTTSTAHPPTTKPHTLYHLILTSPLRTTELQKRYSDFLALHAALTASTATPPPAPLPPKSWLTRTIASPSLTETRRQRLEAYLRAIEADIDPRWRNTPAWRTFLGLPAGAAAAGGGAFGEDGVKARGGLIGVLGAIASPGAWLDAHAELKTQLQQARLQLAKRDQSSTSLGSGGEGGRDVQGKREASANAKKGLVRAGTLIARLEEGLGRLEGKGELGRGEVRRRRDLLGVARMEREGLEGVLNAWSASRVGKEEESAGDKKGELMGGAGGRGRRVLGAPLKETERSRELDNQGVLQLQQRIMKEQDQDVESMTGVVRRIKEMGIAINEELVSQMDLVNILDQDVDR</sequence>
<proteinExistence type="predicted"/>
<evidence type="ECO:0008006" key="7">
    <source>
        <dbReference type="Google" id="ProtNLM"/>
    </source>
</evidence>
<keyword evidence="5" id="KW-1185">Reference proteome</keyword>
<feature type="compositionally biased region" description="Basic and acidic residues" evidence="1">
    <location>
        <begin position="260"/>
        <end position="270"/>
    </location>
</feature>
<protein>
    <recommendedName>
        <fullName evidence="7">Phox-like protein</fullName>
    </recommendedName>
</protein>
<dbReference type="InterPro" id="IPR000727">
    <property type="entry name" value="T_SNARE_dom"/>
</dbReference>
<reference evidence="6" key="3">
    <citation type="submission" date="2025-04" db="UniProtKB">
        <authorList>
            <consortium name="RefSeq"/>
        </authorList>
    </citation>
    <scope>IDENTIFICATION</scope>
    <source>
        <strain evidence="6">CBS 781.70</strain>
    </source>
</reference>
<reference evidence="6" key="2">
    <citation type="submission" date="2020-04" db="EMBL/GenBank/DDBJ databases">
        <authorList>
            <consortium name="NCBI Genome Project"/>
        </authorList>
    </citation>
    <scope>NUCLEOTIDE SEQUENCE</scope>
    <source>
        <strain evidence="6">CBS 781.70</strain>
    </source>
</reference>
<dbReference type="Pfam" id="PF00787">
    <property type="entry name" value="PX"/>
    <property type="match status" value="1"/>
</dbReference>
<dbReference type="Proteomes" id="UP000504638">
    <property type="component" value="Unplaced"/>
</dbReference>
<evidence type="ECO:0000256" key="1">
    <source>
        <dbReference type="SAM" id="MobiDB-lite"/>
    </source>
</evidence>
<dbReference type="PROSITE" id="PS50195">
    <property type="entry name" value="PX"/>
    <property type="match status" value="1"/>
</dbReference>
<feature type="domain" description="T-SNARE coiled-coil homology" evidence="2">
    <location>
        <begin position="306"/>
        <end position="353"/>
    </location>
</feature>
<organism evidence="4">
    <name type="scientific">Eremomyces bilateralis CBS 781.70</name>
    <dbReference type="NCBI Taxonomy" id="1392243"/>
    <lineage>
        <taxon>Eukaryota</taxon>
        <taxon>Fungi</taxon>
        <taxon>Dikarya</taxon>
        <taxon>Ascomycota</taxon>
        <taxon>Pezizomycotina</taxon>
        <taxon>Dothideomycetes</taxon>
        <taxon>Dothideomycetes incertae sedis</taxon>
        <taxon>Eremomycetales</taxon>
        <taxon>Eremomycetaceae</taxon>
        <taxon>Eremomyces</taxon>
    </lineage>
</organism>
<dbReference type="Gene3D" id="3.30.1520.10">
    <property type="entry name" value="Phox-like domain"/>
    <property type="match status" value="1"/>
</dbReference>
<dbReference type="Gene3D" id="1.20.5.110">
    <property type="match status" value="1"/>
</dbReference>
<feature type="domain" description="PX" evidence="3">
    <location>
        <begin position="1"/>
        <end position="116"/>
    </location>
</feature>
<dbReference type="SUPFAM" id="SSF58038">
    <property type="entry name" value="SNARE fusion complex"/>
    <property type="match status" value="1"/>
</dbReference>
<feature type="region of interest" description="Disordered" evidence="1">
    <location>
        <begin position="166"/>
        <end position="195"/>
    </location>
</feature>
<dbReference type="EMBL" id="ML975150">
    <property type="protein sequence ID" value="KAF1816616.1"/>
    <property type="molecule type" value="Genomic_DNA"/>
</dbReference>
<evidence type="ECO:0000313" key="6">
    <source>
        <dbReference type="RefSeq" id="XP_033538247.1"/>
    </source>
</evidence>
<dbReference type="GeneID" id="54416376"/>
<dbReference type="CDD" id="cd06897">
    <property type="entry name" value="PX_SNARE"/>
    <property type="match status" value="1"/>
</dbReference>
<dbReference type="InterPro" id="IPR001683">
    <property type="entry name" value="PX_dom"/>
</dbReference>
<reference evidence="4 6" key="1">
    <citation type="submission" date="2020-01" db="EMBL/GenBank/DDBJ databases">
        <authorList>
            <consortium name="DOE Joint Genome Institute"/>
            <person name="Haridas S."/>
            <person name="Albert R."/>
            <person name="Binder M."/>
            <person name="Bloem J."/>
            <person name="Labutti K."/>
            <person name="Salamov A."/>
            <person name="Andreopoulos B."/>
            <person name="Baker S.E."/>
            <person name="Barry K."/>
            <person name="Bills G."/>
            <person name="Bluhm B.H."/>
            <person name="Cannon C."/>
            <person name="Castanera R."/>
            <person name="Culley D.E."/>
            <person name="Daum C."/>
            <person name="Ezra D."/>
            <person name="Gonzalez J.B."/>
            <person name="Henrissat B."/>
            <person name="Kuo A."/>
            <person name="Liang C."/>
            <person name="Lipzen A."/>
            <person name="Lutzoni F."/>
            <person name="Magnuson J."/>
            <person name="Mondo S."/>
            <person name="Nolan M."/>
            <person name="Ohm R."/>
            <person name="Pangilinan J."/>
            <person name="Park H.-J."/>
            <person name="Ramirez L."/>
            <person name="Alfaro M."/>
            <person name="Sun H."/>
            <person name="Tritt A."/>
            <person name="Yoshinaga Y."/>
            <person name="Zwiers L.-H."/>
            <person name="Turgeon B.G."/>
            <person name="Goodwin S.B."/>
            <person name="Spatafora J.W."/>
            <person name="Crous P.W."/>
            <person name="Grigoriev I.V."/>
        </authorList>
    </citation>
    <scope>NUCLEOTIDE SEQUENCE</scope>
    <source>
        <strain evidence="4 6">CBS 781.70</strain>
    </source>
</reference>
<dbReference type="InterPro" id="IPR036871">
    <property type="entry name" value="PX_dom_sf"/>
</dbReference>
<dbReference type="OrthoDB" id="428895at2759"/>
<feature type="compositionally biased region" description="Basic and acidic residues" evidence="1">
    <location>
        <begin position="182"/>
        <end position="192"/>
    </location>
</feature>
<dbReference type="SUPFAM" id="SSF64268">
    <property type="entry name" value="PX domain"/>
    <property type="match status" value="1"/>
</dbReference>
<evidence type="ECO:0000313" key="5">
    <source>
        <dbReference type="Proteomes" id="UP000504638"/>
    </source>
</evidence>
<dbReference type="RefSeq" id="XP_033538247.1">
    <property type="nucleotide sequence ID" value="XM_033675806.1"/>
</dbReference>
<name>A0A6G1GFC2_9PEZI</name>
<evidence type="ECO:0000313" key="4">
    <source>
        <dbReference type="EMBL" id="KAF1816616.1"/>
    </source>
</evidence>
<dbReference type="SMART" id="SM00312">
    <property type="entry name" value="PX"/>
    <property type="match status" value="1"/>
</dbReference>
<accession>A0A6G1GFC2</accession>
<dbReference type="PROSITE" id="PS50192">
    <property type="entry name" value="T_SNARE"/>
    <property type="match status" value="1"/>
</dbReference>
<gene>
    <name evidence="4 6" type="ORF">P152DRAFT_384680</name>
</gene>
<evidence type="ECO:0000259" key="3">
    <source>
        <dbReference type="PROSITE" id="PS50195"/>
    </source>
</evidence>
<evidence type="ECO:0000259" key="2">
    <source>
        <dbReference type="PROSITE" id="PS50192"/>
    </source>
</evidence>